<evidence type="ECO:0000259" key="2">
    <source>
        <dbReference type="Pfam" id="PF13193"/>
    </source>
</evidence>
<dbReference type="InterPro" id="IPR000873">
    <property type="entry name" value="AMP-dep_synth/lig_dom"/>
</dbReference>
<accession>A0ABV9EQ47</accession>
<gene>
    <name evidence="3" type="ORF">ACFO8L_32440</name>
</gene>
<reference evidence="4" key="1">
    <citation type="journal article" date="2019" name="Int. J. Syst. Evol. Microbiol.">
        <title>The Global Catalogue of Microorganisms (GCM) 10K type strain sequencing project: providing services to taxonomists for standard genome sequencing and annotation.</title>
        <authorList>
            <consortium name="The Broad Institute Genomics Platform"/>
            <consortium name="The Broad Institute Genome Sequencing Center for Infectious Disease"/>
            <person name="Wu L."/>
            <person name="Ma J."/>
        </authorList>
    </citation>
    <scope>NUCLEOTIDE SEQUENCE [LARGE SCALE GENOMIC DNA]</scope>
    <source>
        <strain evidence="4">CCUG 49560</strain>
    </source>
</reference>
<dbReference type="NCBIfam" id="TIGR01733">
    <property type="entry name" value="AA-adenyl-dom"/>
    <property type="match status" value="1"/>
</dbReference>
<dbReference type="Gene3D" id="3.30.300.30">
    <property type="match status" value="1"/>
</dbReference>
<dbReference type="PANTHER" id="PTHR45527:SF1">
    <property type="entry name" value="FATTY ACID SYNTHASE"/>
    <property type="match status" value="1"/>
</dbReference>
<dbReference type="EMBL" id="JBHSFN010000026">
    <property type="protein sequence ID" value="MFC4590845.1"/>
    <property type="molecule type" value="Genomic_DNA"/>
</dbReference>
<dbReference type="InterPro" id="IPR010071">
    <property type="entry name" value="AA_adenyl_dom"/>
</dbReference>
<dbReference type="Pfam" id="PF00501">
    <property type="entry name" value="AMP-binding"/>
    <property type="match status" value="1"/>
</dbReference>
<dbReference type="Pfam" id="PF13193">
    <property type="entry name" value="AMP-binding_C"/>
    <property type="match status" value="1"/>
</dbReference>
<dbReference type="Gene3D" id="3.40.50.980">
    <property type="match status" value="2"/>
</dbReference>
<name>A0ABV9EQ47_9ACTN</name>
<evidence type="ECO:0000313" key="4">
    <source>
        <dbReference type="Proteomes" id="UP001595891"/>
    </source>
</evidence>
<dbReference type="Gene3D" id="2.30.38.10">
    <property type="entry name" value="Luciferase, Domain 3"/>
    <property type="match status" value="1"/>
</dbReference>
<protein>
    <submittedName>
        <fullName evidence="3">Amino acid adenylation domain-containing protein</fullName>
    </submittedName>
</protein>
<evidence type="ECO:0000313" key="3">
    <source>
        <dbReference type="EMBL" id="MFC4590845.1"/>
    </source>
</evidence>
<dbReference type="Proteomes" id="UP001595891">
    <property type="component" value="Unassembled WGS sequence"/>
</dbReference>
<feature type="domain" description="AMP-binding enzyme C-terminal" evidence="2">
    <location>
        <begin position="424"/>
        <end position="498"/>
    </location>
</feature>
<keyword evidence="4" id="KW-1185">Reference proteome</keyword>
<comment type="caution">
    <text evidence="3">The sequence shown here is derived from an EMBL/GenBank/DDBJ whole genome shotgun (WGS) entry which is preliminary data.</text>
</comment>
<organism evidence="3 4">
    <name type="scientific">Sphaerisporangium corydalis</name>
    <dbReference type="NCBI Taxonomy" id="1441875"/>
    <lineage>
        <taxon>Bacteria</taxon>
        <taxon>Bacillati</taxon>
        <taxon>Actinomycetota</taxon>
        <taxon>Actinomycetes</taxon>
        <taxon>Streptosporangiales</taxon>
        <taxon>Streptosporangiaceae</taxon>
        <taxon>Sphaerisporangium</taxon>
    </lineage>
</organism>
<dbReference type="RefSeq" id="WP_262844280.1">
    <property type="nucleotide sequence ID" value="NZ_JANZYP010000027.1"/>
</dbReference>
<sequence>MKRLLSADQATQGTIVDDIRGHAVRAPHAPAIVTQRAVISYRELTDRIERLARTLAAAGVGAESRCAVAVEDDVHAVIAMAAVMRAGGAFLTLDPGQPVQRLHAMAAGVDTRFQITTAALAGRLALPIGGPAILIDDLGGTAGATLPAHVPPRSLAYISHTSGSTGTPNPVMIEHGGLGAYLRFIVADGGLGPHTAALQLAPFGYDASIRGVFAPLAAGGRLILLPRSTLLRPAALAAAVEDHGVNAILSSTPTLLTALAQDEDVAARLGGVGLILCAGESLRPFLSAGGRRLTAGRLVNHYGPTECTITSTRHDVPPRPDTEADLIGTPIDGVTVRLLDPGMRAVPDGATGEIYIGGAGVARGYGGRPALTAQRFVPDPCGPPGARLYRTGDLARRGPGGVLEFLGRDDRQVKIRGYRVEPAEVEGALLGHPAVTGAVVTSAADERGRVHLVAHVMGALAGVTDAALRAHLALTLPPHLMPRRFHRLETMPTTHSGKTDRTALLAHAPAHAGPGA</sequence>
<feature type="domain" description="AMP-dependent synthetase/ligase" evidence="1">
    <location>
        <begin position="22"/>
        <end position="365"/>
    </location>
</feature>
<dbReference type="InterPro" id="IPR025110">
    <property type="entry name" value="AMP-bd_C"/>
</dbReference>
<dbReference type="PANTHER" id="PTHR45527">
    <property type="entry name" value="NONRIBOSOMAL PEPTIDE SYNTHETASE"/>
    <property type="match status" value="1"/>
</dbReference>
<proteinExistence type="predicted"/>
<dbReference type="SUPFAM" id="SSF56801">
    <property type="entry name" value="Acetyl-CoA synthetase-like"/>
    <property type="match status" value="1"/>
</dbReference>
<evidence type="ECO:0000259" key="1">
    <source>
        <dbReference type="Pfam" id="PF00501"/>
    </source>
</evidence>
<dbReference type="InterPro" id="IPR045851">
    <property type="entry name" value="AMP-bd_C_sf"/>
</dbReference>
<dbReference type="CDD" id="cd05930">
    <property type="entry name" value="A_NRPS"/>
    <property type="match status" value="1"/>
</dbReference>